<evidence type="ECO:0008006" key="3">
    <source>
        <dbReference type="Google" id="ProtNLM"/>
    </source>
</evidence>
<evidence type="ECO:0000313" key="2">
    <source>
        <dbReference type="Proteomes" id="UP000309673"/>
    </source>
</evidence>
<dbReference type="InterPro" id="IPR014903">
    <property type="entry name" value="DUF1796"/>
</dbReference>
<accession>A0A4U0F4U7</accession>
<organism evidence="1 2">
    <name type="scientific">Cohnella pontilimi</name>
    <dbReference type="NCBI Taxonomy" id="2564100"/>
    <lineage>
        <taxon>Bacteria</taxon>
        <taxon>Bacillati</taxon>
        <taxon>Bacillota</taxon>
        <taxon>Bacilli</taxon>
        <taxon>Bacillales</taxon>
        <taxon>Paenibacillaceae</taxon>
        <taxon>Cohnella</taxon>
    </lineage>
</organism>
<dbReference type="AlphaFoldDB" id="A0A4U0F4U7"/>
<dbReference type="OrthoDB" id="5326008at2"/>
<sequence>MFTTSDCTPVQARFSHRHTLILIVTVEDSSLETGVKVLKWQNSIGAYKACISLGATCQTAYQLRRLGLRSFSGPLDWFVSDSMNGLVRLLHHRFNGFMELNQLELVGRTQECYVVKDNVNQVVSYHDFPVYIPEDRWRDAYPAFKQTLDRRVQRFMKVIREQPVLFVRTQTNSSEAQELLKALRKLAPGKFQLLIVNHHPPGRLDVAYEDWGLDGICSVKLPTGEDWRGSDPAWDLCMNGYKLYTASARLNEKRPARRR</sequence>
<protein>
    <recommendedName>
        <fullName evidence="3">Peptidase</fullName>
    </recommendedName>
</protein>
<evidence type="ECO:0000313" key="1">
    <source>
        <dbReference type="EMBL" id="TJY39615.1"/>
    </source>
</evidence>
<dbReference type="Proteomes" id="UP000309673">
    <property type="component" value="Unassembled WGS sequence"/>
</dbReference>
<proteinExistence type="predicted"/>
<gene>
    <name evidence="1" type="ORF">E5161_18755</name>
</gene>
<comment type="caution">
    <text evidence="1">The sequence shown here is derived from an EMBL/GenBank/DDBJ whole genome shotgun (WGS) entry which is preliminary data.</text>
</comment>
<dbReference type="EMBL" id="SUPK01000010">
    <property type="protein sequence ID" value="TJY39615.1"/>
    <property type="molecule type" value="Genomic_DNA"/>
</dbReference>
<name>A0A4U0F4U7_9BACL</name>
<reference evidence="1 2" key="1">
    <citation type="submission" date="2019-04" db="EMBL/GenBank/DDBJ databases">
        <title>Cohnella sp. nov., isolated from soil.</title>
        <authorList>
            <person name="Kim W."/>
        </authorList>
    </citation>
    <scope>NUCLEOTIDE SEQUENCE [LARGE SCALE GENOMIC DNA]</scope>
    <source>
        <strain evidence="1 2">CAU 1483</strain>
    </source>
</reference>
<dbReference type="Pfam" id="PF08795">
    <property type="entry name" value="DUF1796"/>
    <property type="match status" value="1"/>
</dbReference>
<keyword evidence="2" id="KW-1185">Reference proteome</keyword>